<evidence type="ECO:0000256" key="4">
    <source>
        <dbReference type="ARBA" id="ARBA00022679"/>
    </source>
</evidence>
<dbReference type="InterPro" id="IPR012821">
    <property type="entry name" value="Sucrose_P_synth_Pase-like_dom"/>
</dbReference>
<evidence type="ECO:0000313" key="10">
    <source>
        <dbReference type="Proteomes" id="UP000005695"/>
    </source>
</evidence>
<dbReference type="InterPro" id="IPR006379">
    <property type="entry name" value="HAD-SF_hydro_IIB"/>
</dbReference>
<dbReference type="Pfam" id="PF00862">
    <property type="entry name" value="GT-B_Sucrose_synth"/>
    <property type="match status" value="1"/>
</dbReference>
<proteinExistence type="inferred from homology"/>
<keyword evidence="4 9" id="KW-0808">Transferase</keyword>
<reference evidence="9" key="2">
    <citation type="submission" date="2006-05" db="EMBL/GenBank/DDBJ databases">
        <title>Sequencing of the draft genome and assembly of Desulfuromonas acetoxidans DSM 684.</title>
        <authorList>
            <consortium name="US DOE Joint Genome Institute (JGI-PGF)"/>
            <person name="Copeland A."/>
            <person name="Lucas S."/>
            <person name="Lapidus A."/>
            <person name="Barry K."/>
            <person name="Detter J.C."/>
            <person name="Glavina del Rio T."/>
            <person name="Hammon N."/>
            <person name="Israni S."/>
            <person name="Dalin E."/>
            <person name="Tice H."/>
            <person name="Bruce D."/>
            <person name="Pitluck S."/>
            <person name="Richardson P."/>
        </authorList>
    </citation>
    <scope>NUCLEOTIDE SEQUENCE [LARGE SCALE GENOMIC DNA]</scope>
    <source>
        <strain evidence="9">DSM 684</strain>
    </source>
</reference>
<dbReference type="RefSeq" id="WP_005998918.1">
    <property type="nucleotide sequence ID" value="NZ_AAEW02000005.1"/>
</dbReference>
<dbReference type="Pfam" id="PF00534">
    <property type="entry name" value="Glycos_transf_1"/>
    <property type="match status" value="1"/>
</dbReference>
<dbReference type="GO" id="GO:0046524">
    <property type="term" value="F:sucrose-phosphate synthase activity"/>
    <property type="evidence" value="ECO:0007669"/>
    <property type="project" value="UniProtKB-EC"/>
</dbReference>
<dbReference type="InterPro" id="IPR000368">
    <property type="entry name" value="Sucrose_synth_GT-B1"/>
</dbReference>
<accession>Q1K1P6</accession>
<evidence type="ECO:0000313" key="9">
    <source>
        <dbReference type="EMBL" id="EAT16342.1"/>
    </source>
</evidence>
<dbReference type="PANTHER" id="PTHR46039:SF5">
    <property type="entry name" value="SUCROSE-PHOSPHATE SYNTHASE 3-RELATED"/>
    <property type="match status" value="1"/>
</dbReference>
<dbReference type="Gene3D" id="3.40.50.2000">
    <property type="entry name" value="Glycogen Phosphorylase B"/>
    <property type="match status" value="2"/>
</dbReference>
<comment type="catalytic activity">
    <reaction evidence="5">
        <text>beta-D-fructose 6-phosphate + UDP-alpha-D-glucose = sucrose 6(F)-phosphate + UDP + H(+)</text>
        <dbReference type="Rhea" id="RHEA:22172"/>
        <dbReference type="ChEBI" id="CHEBI:15378"/>
        <dbReference type="ChEBI" id="CHEBI:57634"/>
        <dbReference type="ChEBI" id="CHEBI:57723"/>
        <dbReference type="ChEBI" id="CHEBI:58223"/>
        <dbReference type="ChEBI" id="CHEBI:58885"/>
        <dbReference type="EC" id="2.4.1.14"/>
    </reaction>
</comment>
<dbReference type="Gene3D" id="3.40.50.1000">
    <property type="entry name" value="HAD superfamily/HAD-like"/>
    <property type="match status" value="1"/>
</dbReference>
<feature type="domain" description="Sucrose phosphatase-like" evidence="8">
    <location>
        <begin position="468"/>
        <end position="705"/>
    </location>
</feature>
<evidence type="ECO:0000259" key="8">
    <source>
        <dbReference type="Pfam" id="PF05116"/>
    </source>
</evidence>
<dbReference type="SUPFAM" id="SSF56784">
    <property type="entry name" value="HAD-like"/>
    <property type="match status" value="1"/>
</dbReference>
<keyword evidence="3 9" id="KW-0328">Glycosyltransferase</keyword>
<evidence type="ECO:0000256" key="1">
    <source>
        <dbReference type="ARBA" id="ARBA00006530"/>
    </source>
</evidence>
<sequence>MTNKRGLYVVLISIHGLIRGNDLELGRDADTGGQTKYVVELAQALGKHTDIEKVELFTRQIFDERVADDYQQSEEDLNDHARIVRFPCGPKRYIRKESLWPHLDVYIDNAIKHFRRQRRVPDVIHAHYADAGYVGAHLANLMGVPLVFTGHSLGREKKRLLMANGMDEATVEKKYEISRRTEAEEVALDNALMVIASTHQEIKRQYSSYENYRIKQMQVIPPGVDLERFYPAKRRGRYPAIINQLKHFLAEPAKPCILAISRADERKNIQSLVHAYGKSERLQELANLVIIAGNRDDIRRMDRGARKVLQELLLNIDTYDLYGKACYPKHHEPDDIPEFYRLAARLQGVFINPALTEPFGLTLIEAAASGLPIVATNDGGPRDIIANCHNGTLVDPLSEEDITQGLLRVLDDPEQWKRYAGNGIKGVKKHYSWDSHVRKYLTTLKKKLRLRRVNRFFEAKRTQIPTAKKFLIADIDNTLLGHEGATERLVEVLKKHQGELGFAVATGRRIESARSVLKEWNIPEPEVFISSVGTEVHYKGAELQLDESWAKHISYQWEPEKIRDLITPLPGIVTQEKAAQRTYKISYFYDPKKSPTAGELRRILRQKNLHAKVIMSHGQFLDIIPIRASKGHAVRFLAMRWGIEPEDIIVAGDSGNDEEMLNGNTLGVVVGNYSKELNKLHGKHAVYFAEKTYADGILEGMDHYGFLEQLEQTP</sequence>
<feature type="domain" description="Glycosyl transferase family 1" evidence="6">
    <location>
        <begin position="252"/>
        <end position="424"/>
    </location>
</feature>
<dbReference type="NCBIfam" id="TIGR02471">
    <property type="entry name" value="sucr_syn_bact_C"/>
    <property type="match status" value="1"/>
</dbReference>
<dbReference type="SUPFAM" id="SSF53756">
    <property type="entry name" value="UDP-Glycosyltransferase/glycogen phosphorylase"/>
    <property type="match status" value="1"/>
</dbReference>
<dbReference type="Gene3D" id="3.90.1070.10">
    <property type="match status" value="1"/>
</dbReference>
<dbReference type="AlphaFoldDB" id="Q1K1P6"/>
<dbReference type="InterPro" id="IPR012822">
    <property type="entry name" value="SucroseP_synth_GlycoTrfase_dom"/>
</dbReference>
<dbReference type="NCBIfam" id="TIGR02472">
    <property type="entry name" value="sucr_P_syn_N"/>
    <property type="match status" value="1"/>
</dbReference>
<evidence type="ECO:0000259" key="7">
    <source>
        <dbReference type="Pfam" id="PF00862"/>
    </source>
</evidence>
<dbReference type="OrthoDB" id="9802525at2"/>
<dbReference type="InterPro" id="IPR044161">
    <property type="entry name" value="SPS"/>
</dbReference>
<evidence type="ECO:0000256" key="5">
    <source>
        <dbReference type="ARBA" id="ARBA00047471"/>
    </source>
</evidence>
<comment type="caution">
    <text evidence="9">The sequence shown here is derived from an EMBL/GenBank/DDBJ whole genome shotgun (WGS) entry which is preliminary data.</text>
</comment>
<reference evidence="9" key="1">
    <citation type="submission" date="2006-05" db="EMBL/GenBank/DDBJ databases">
        <title>Annotation of the draft genome assembly of Desulfuromonas acetoxidans DSM 684.</title>
        <authorList>
            <consortium name="US DOE Joint Genome Institute (JGI-ORNL)"/>
            <person name="Larimer F."/>
            <person name="Land M."/>
            <person name="Hauser L."/>
        </authorList>
    </citation>
    <scope>NUCLEOTIDE SEQUENCE [LARGE SCALE GENOMIC DNA]</scope>
    <source>
        <strain evidence="9">DSM 684</strain>
    </source>
</reference>
<dbReference type="InterPro" id="IPR006380">
    <property type="entry name" value="SPP-like_dom"/>
</dbReference>
<dbReference type="EC" id="2.4.1.14" evidence="2"/>
<keyword evidence="10" id="KW-1185">Reference proteome</keyword>
<dbReference type="SFLD" id="SFLDG01140">
    <property type="entry name" value="C2.B:_Phosphomannomutase_and_P"/>
    <property type="match status" value="1"/>
</dbReference>
<dbReference type="PANTHER" id="PTHR46039">
    <property type="entry name" value="SUCROSE-PHOSPHATE SYNTHASE 3-RELATED"/>
    <property type="match status" value="1"/>
</dbReference>
<evidence type="ECO:0000256" key="2">
    <source>
        <dbReference type="ARBA" id="ARBA00012536"/>
    </source>
</evidence>
<dbReference type="CDD" id="cd03800">
    <property type="entry name" value="GT4_sucrose_synthase"/>
    <property type="match status" value="1"/>
</dbReference>
<evidence type="ECO:0000259" key="6">
    <source>
        <dbReference type="Pfam" id="PF00534"/>
    </source>
</evidence>
<dbReference type="InterPro" id="IPR036412">
    <property type="entry name" value="HAD-like_sf"/>
</dbReference>
<organism evidence="9 10">
    <name type="scientific">Desulfuromonas acetoxidans (strain DSM 684 / 11070)</name>
    <dbReference type="NCBI Taxonomy" id="281689"/>
    <lineage>
        <taxon>Bacteria</taxon>
        <taxon>Pseudomonadati</taxon>
        <taxon>Thermodesulfobacteriota</taxon>
        <taxon>Desulfuromonadia</taxon>
        <taxon>Desulfuromonadales</taxon>
        <taxon>Desulfuromonadaceae</taxon>
        <taxon>Desulfuromonas</taxon>
    </lineage>
</organism>
<dbReference type="InterPro" id="IPR023214">
    <property type="entry name" value="HAD_sf"/>
</dbReference>
<dbReference type="SFLD" id="SFLDS00003">
    <property type="entry name" value="Haloacid_Dehalogenase"/>
    <property type="match status" value="1"/>
</dbReference>
<dbReference type="NCBIfam" id="TIGR01484">
    <property type="entry name" value="HAD-SF-IIB"/>
    <property type="match status" value="1"/>
</dbReference>
<dbReference type="Pfam" id="PF05116">
    <property type="entry name" value="S6PP"/>
    <property type="match status" value="1"/>
</dbReference>
<dbReference type="Proteomes" id="UP000005695">
    <property type="component" value="Unassembled WGS sequence"/>
</dbReference>
<dbReference type="EMBL" id="AAEW02000005">
    <property type="protein sequence ID" value="EAT16342.1"/>
    <property type="molecule type" value="Genomic_DNA"/>
</dbReference>
<feature type="domain" description="Sucrose synthase first GT-B" evidence="7">
    <location>
        <begin position="8"/>
        <end position="215"/>
    </location>
</feature>
<name>Q1K1P6_DESA6</name>
<evidence type="ECO:0000256" key="3">
    <source>
        <dbReference type="ARBA" id="ARBA00022676"/>
    </source>
</evidence>
<dbReference type="SFLD" id="SFLDG01141">
    <property type="entry name" value="C2.B.1:_Sucrose_Phosphatase_Li"/>
    <property type="match status" value="1"/>
</dbReference>
<comment type="similarity">
    <text evidence="1">Belongs to the glycosyltransferase 1 family.</text>
</comment>
<gene>
    <name evidence="9" type="ORF">Dace_1806</name>
</gene>
<dbReference type="GO" id="GO:0016791">
    <property type="term" value="F:phosphatase activity"/>
    <property type="evidence" value="ECO:0007669"/>
    <property type="project" value="UniProtKB-ARBA"/>
</dbReference>
<protein>
    <recommendedName>
        <fullName evidence="2">sucrose-phosphate synthase</fullName>
        <ecNumber evidence="2">2.4.1.14</ecNumber>
    </recommendedName>
</protein>
<dbReference type="InterPro" id="IPR001296">
    <property type="entry name" value="Glyco_trans_1"/>
</dbReference>